<organism evidence="1 2">
    <name type="scientific">Companilactobacillus kimchii</name>
    <dbReference type="NCBI Taxonomy" id="2801452"/>
    <lineage>
        <taxon>Bacteria</taxon>
        <taxon>Bacillati</taxon>
        <taxon>Bacillota</taxon>
        <taxon>Bacilli</taxon>
        <taxon>Lactobacillales</taxon>
        <taxon>Lactobacillaceae</taxon>
        <taxon>Companilactobacillus</taxon>
    </lineage>
</organism>
<comment type="caution">
    <text evidence="1">The sequence shown here is derived from an EMBL/GenBank/DDBJ whole genome shotgun (WGS) entry which is preliminary data.</text>
</comment>
<dbReference type="AlphaFoldDB" id="A0A210P8V6"/>
<proteinExistence type="predicted"/>
<evidence type="ECO:0000313" key="2">
    <source>
        <dbReference type="Proteomes" id="UP000196649"/>
    </source>
</evidence>
<protein>
    <submittedName>
        <fullName evidence="1">Uncharacterized protein</fullName>
    </submittedName>
</protein>
<reference evidence="1 2" key="1">
    <citation type="submission" date="2017-03" db="EMBL/GenBank/DDBJ databases">
        <title>Genome sequence of Lactobacillus kimchii KACC 12383.</title>
        <authorList>
            <person name="Chun J."/>
        </authorList>
    </citation>
    <scope>NUCLEOTIDE SEQUENCE [LARGE SCALE GENOMIC DNA]</scope>
    <source>
        <strain evidence="1 2">KACC 12383</strain>
    </source>
</reference>
<dbReference type="Proteomes" id="UP000196649">
    <property type="component" value="Unassembled WGS sequence"/>
</dbReference>
<accession>A0A210P8V6</accession>
<gene>
    <name evidence="1" type="ORF">LKACC12383_01398</name>
</gene>
<dbReference type="EMBL" id="MXAL01000006">
    <property type="protein sequence ID" value="OWF32908.1"/>
    <property type="molecule type" value="Genomic_DNA"/>
</dbReference>
<name>A0A210P8V6_9LACO</name>
<evidence type="ECO:0000313" key="1">
    <source>
        <dbReference type="EMBL" id="OWF32908.1"/>
    </source>
</evidence>
<sequence length="116" mass="13297">MWLAVKLLLAALPVTMRLILKIQNAAQNAMFLALGHAHSVPPVFSTFAEDGIFNQTFEITIRFIRSFLSLLKDRYRVGERFGVLDPKQLDSLLRGHKRLNQVCFPNRKLVDTVLFQ</sequence>